<dbReference type="GO" id="GO:0016020">
    <property type="term" value="C:membrane"/>
    <property type="evidence" value="ECO:0007669"/>
    <property type="project" value="InterPro"/>
</dbReference>
<organism evidence="2 3">
    <name type="scientific">Paenibacillus nasutitermitis</name>
    <dbReference type="NCBI Taxonomy" id="1652958"/>
    <lineage>
        <taxon>Bacteria</taxon>
        <taxon>Bacillati</taxon>
        <taxon>Bacillota</taxon>
        <taxon>Bacilli</taxon>
        <taxon>Bacillales</taxon>
        <taxon>Paenibacillaceae</taxon>
        <taxon>Paenibacillus</taxon>
    </lineage>
</organism>
<sequence>MDWGRAKSVLIFAFLMLNVILGYQLWLNIQERQSANADAGSLPPDTLAIMQQKNISFAANIRIPSETPKLRDLTFRVTNKLGIGERHELEEPVESKIVFNKKELQEDLGSIIPELNLYGFDSDKDIEFVFNRMVDGRPMFDVKLELFYSNQKITAYRQDVIELVAGEDSREQVVLPATKALGSLIENHLHNGAVIREIKLGYHGQPFDSETQFWSPSWRVLLEDNSVYYYVDAVSAEVETVSQSG</sequence>
<dbReference type="Gene3D" id="2.40.128.690">
    <property type="entry name" value="YycH protein, domain 3-like"/>
    <property type="match status" value="1"/>
</dbReference>
<comment type="caution">
    <text evidence="2">The sequence shown here is derived from an EMBL/GenBank/DDBJ whole genome shotgun (WGS) entry which is preliminary data.</text>
</comment>
<protein>
    <recommendedName>
        <fullName evidence="1">Regulatory protein YycH-like domain-containing protein</fullName>
    </recommendedName>
</protein>
<feature type="domain" description="Regulatory protein YycH-like" evidence="1">
    <location>
        <begin position="87"/>
        <end position="234"/>
    </location>
</feature>
<evidence type="ECO:0000313" key="2">
    <source>
        <dbReference type="EMBL" id="GGE00340.1"/>
    </source>
</evidence>
<evidence type="ECO:0000259" key="1">
    <source>
        <dbReference type="Pfam" id="PF09648"/>
    </source>
</evidence>
<evidence type="ECO:0000313" key="3">
    <source>
        <dbReference type="Proteomes" id="UP000612456"/>
    </source>
</evidence>
<dbReference type="AlphaFoldDB" id="A0A916ZJ10"/>
<keyword evidence="3" id="KW-1185">Reference proteome</keyword>
<dbReference type="InterPro" id="IPR018604">
    <property type="entry name" value="YycI-like"/>
</dbReference>
<accession>A0A916ZJ10</accession>
<gene>
    <name evidence="2" type="ORF">GCM10010911_69080</name>
</gene>
<dbReference type="RefSeq" id="WP_189000273.1">
    <property type="nucleotide sequence ID" value="NZ_BMHP01000014.1"/>
</dbReference>
<reference evidence="2" key="2">
    <citation type="submission" date="2020-09" db="EMBL/GenBank/DDBJ databases">
        <authorList>
            <person name="Sun Q."/>
            <person name="Zhou Y."/>
        </authorList>
    </citation>
    <scope>NUCLEOTIDE SEQUENCE</scope>
    <source>
        <strain evidence="2">CGMCC 1.15178</strain>
    </source>
</reference>
<dbReference type="Pfam" id="PF09648">
    <property type="entry name" value="YycI"/>
    <property type="match status" value="1"/>
</dbReference>
<proteinExistence type="predicted"/>
<name>A0A916ZJ10_9BACL</name>
<reference evidence="2" key="1">
    <citation type="journal article" date="2014" name="Int. J. Syst. Evol. Microbiol.">
        <title>Complete genome sequence of Corynebacterium casei LMG S-19264T (=DSM 44701T), isolated from a smear-ripened cheese.</title>
        <authorList>
            <consortium name="US DOE Joint Genome Institute (JGI-PGF)"/>
            <person name="Walter F."/>
            <person name="Albersmeier A."/>
            <person name="Kalinowski J."/>
            <person name="Ruckert C."/>
        </authorList>
    </citation>
    <scope>NUCLEOTIDE SEQUENCE</scope>
    <source>
        <strain evidence="2">CGMCC 1.15178</strain>
    </source>
</reference>
<dbReference type="Proteomes" id="UP000612456">
    <property type="component" value="Unassembled WGS sequence"/>
</dbReference>
<dbReference type="EMBL" id="BMHP01000014">
    <property type="protein sequence ID" value="GGE00340.1"/>
    <property type="molecule type" value="Genomic_DNA"/>
</dbReference>